<name>A0A1J7IWK9_9PEZI</name>
<dbReference type="STRING" id="1408157.A0A1J7IWK9"/>
<dbReference type="EMBL" id="KV875095">
    <property type="protein sequence ID" value="OIW32095.1"/>
    <property type="molecule type" value="Genomic_DNA"/>
</dbReference>
<dbReference type="OrthoDB" id="3357002at2759"/>
<feature type="transmembrane region" description="Helical" evidence="1">
    <location>
        <begin position="236"/>
        <end position="254"/>
    </location>
</feature>
<accession>A0A1J7IWK9</accession>
<feature type="transmembrane region" description="Helical" evidence="1">
    <location>
        <begin position="43"/>
        <end position="65"/>
    </location>
</feature>
<feature type="transmembrane region" description="Helical" evidence="1">
    <location>
        <begin position="71"/>
        <end position="96"/>
    </location>
</feature>
<feature type="transmembrane region" description="Helical" evidence="1">
    <location>
        <begin position="116"/>
        <end position="141"/>
    </location>
</feature>
<dbReference type="Pfam" id="PF11309">
    <property type="entry name" value="DUF3112"/>
    <property type="match status" value="1"/>
</dbReference>
<sequence>MGGLPNRQLDIPICAVLLVLFISMAATHMTIFQINRRRDHKFLFSMLLFGFCMARIVALTTRIAWATHPTSLSVGIAAGIFTQAGVLILFVVNVLFSQRVLRAYHPAFGWHPAVKWAYIGLLAVVIVLLIMVISASVSLFFTLNPTERERDRTIQLFAGTFLAAVAFLPIPVVLASLLAPRKTRVEKFGQGRFRTKIQLLLSTAFVLTLGAGFRIGAGFAAPPASTPAWFDSKTCFYVFNFGLEFLVVFAYAVARFDRRFHVPDGSFAPGHYAGGQMHKLTFSDCINREADLFGDVAQAAQTTVMETTPADAEAARQWTEKARRELYGACSVDSQSEEYFSAEEGLE</sequence>
<feature type="transmembrane region" description="Helical" evidence="1">
    <location>
        <begin position="199"/>
        <end position="221"/>
    </location>
</feature>
<dbReference type="InterPro" id="IPR021460">
    <property type="entry name" value="DUF3112"/>
</dbReference>
<organism evidence="2 3">
    <name type="scientific">Coniochaeta ligniaria NRRL 30616</name>
    <dbReference type="NCBI Taxonomy" id="1408157"/>
    <lineage>
        <taxon>Eukaryota</taxon>
        <taxon>Fungi</taxon>
        <taxon>Dikarya</taxon>
        <taxon>Ascomycota</taxon>
        <taxon>Pezizomycotina</taxon>
        <taxon>Sordariomycetes</taxon>
        <taxon>Sordariomycetidae</taxon>
        <taxon>Coniochaetales</taxon>
        <taxon>Coniochaetaceae</taxon>
        <taxon>Coniochaeta</taxon>
    </lineage>
</organism>
<gene>
    <name evidence="2" type="ORF">CONLIGDRAFT_629787</name>
</gene>
<keyword evidence="1" id="KW-1133">Transmembrane helix</keyword>
<keyword evidence="1" id="KW-0812">Transmembrane</keyword>
<protein>
    <submittedName>
        <fullName evidence="2">Uncharacterized protein</fullName>
    </submittedName>
</protein>
<evidence type="ECO:0000256" key="1">
    <source>
        <dbReference type="SAM" id="Phobius"/>
    </source>
</evidence>
<dbReference type="Proteomes" id="UP000182658">
    <property type="component" value="Unassembled WGS sequence"/>
</dbReference>
<feature type="transmembrane region" description="Helical" evidence="1">
    <location>
        <begin position="153"/>
        <end position="178"/>
    </location>
</feature>
<dbReference type="PANTHER" id="PTHR35184">
    <property type="entry name" value="YALI0C10208P"/>
    <property type="match status" value="1"/>
</dbReference>
<evidence type="ECO:0000313" key="2">
    <source>
        <dbReference type="EMBL" id="OIW32095.1"/>
    </source>
</evidence>
<dbReference type="AlphaFoldDB" id="A0A1J7IWK9"/>
<feature type="transmembrane region" description="Helical" evidence="1">
    <location>
        <begin position="12"/>
        <end position="31"/>
    </location>
</feature>
<keyword evidence="3" id="KW-1185">Reference proteome</keyword>
<reference evidence="2 3" key="1">
    <citation type="submission" date="2016-10" db="EMBL/GenBank/DDBJ databases">
        <title>Draft genome sequence of Coniochaeta ligniaria NRRL30616, a lignocellulolytic fungus for bioabatement of inhibitors in plant biomass hydrolysates.</title>
        <authorList>
            <consortium name="DOE Joint Genome Institute"/>
            <person name="Jimenez D.J."/>
            <person name="Hector R.E."/>
            <person name="Riley R."/>
            <person name="Sun H."/>
            <person name="Grigoriev I.V."/>
            <person name="Van Elsas J.D."/>
            <person name="Nichols N.N."/>
        </authorList>
    </citation>
    <scope>NUCLEOTIDE SEQUENCE [LARGE SCALE GENOMIC DNA]</scope>
    <source>
        <strain evidence="2 3">NRRL 30616</strain>
    </source>
</reference>
<dbReference type="PANTHER" id="PTHR35184:SF1">
    <property type="entry name" value="INTEGRAL MEMBRANE PROTEIN"/>
    <property type="match status" value="1"/>
</dbReference>
<keyword evidence="1" id="KW-0472">Membrane</keyword>
<dbReference type="InParanoid" id="A0A1J7IWK9"/>
<evidence type="ECO:0000313" key="3">
    <source>
        <dbReference type="Proteomes" id="UP000182658"/>
    </source>
</evidence>
<proteinExistence type="predicted"/>